<comment type="miscellaneous">
    <text evidence="12">This enzyme catalyzes only one turnover and therefore is not strictly catalytic. According to one definition, an enzyme is a biocatalyst that acts repeatedly and over many reaction cycles.</text>
</comment>
<feature type="active site" description="Nucleophile; methyl group acceptor from either O6-methylguanine or O4-methylthymine" evidence="13">
    <location>
        <position position="318"/>
    </location>
</feature>
<evidence type="ECO:0000256" key="9">
    <source>
        <dbReference type="ARBA" id="ARBA00023163"/>
    </source>
</evidence>
<keyword evidence="5 12" id="KW-0808">Transferase</keyword>
<dbReference type="InterPro" id="IPR016221">
    <property type="entry name" value="Bifunct_regulatory_prot_Ada"/>
</dbReference>
<dbReference type="InterPro" id="IPR014048">
    <property type="entry name" value="MethylDNA_cys_MeTrfase_DNA-bd"/>
</dbReference>
<feature type="active site" description="Nucleophile; methyl group acceptor from methylphosphotriester" evidence="13">
    <location>
        <position position="37"/>
    </location>
</feature>
<dbReference type="PANTHER" id="PTHR10815">
    <property type="entry name" value="METHYLATED-DNA--PROTEIN-CYSTEINE METHYLTRANSFERASE"/>
    <property type="match status" value="1"/>
</dbReference>
<comment type="cofactor">
    <cofactor evidence="14">
        <name>Zn(2+)</name>
        <dbReference type="ChEBI" id="CHEBI:29105"/>
    </cofactor>
    <text evidence="14">Binds 1 zinc ion per subunit.</text>
</comment>
<feature type="domain" description="HTH araC/xylS-type" evidence="15">
    <location>
        <begin position="108"/>
        <end position="181"/>
    </location>
</feature>
<accession>A0A398CXH3</accession>
<dbReference type="InterPro" id="IPR001497">
    <property type="entry name" value="MethylDNA_cys_MeTrfase_AS"/>
</dbReference>
<dbReference type="SUPFAM" id="SSF57884">
    <property type="entry name" value="Ada DNA repair protein, N-terminal domain (N-Ada 10)"/>
    <property type="match status" value="1"/>
</dbReference>
<dbReference type="Pfam" id="PF02805">
    <property type="entry name" value="Ada_Zn_binding"/>
    <property type="match status" value="1"/>
</dbReference>
<feature type="binding site" evidence="14">
    <location>
        <position position="41"/>
    </location>
    <ligand>
        <name>Zn(2+)</name>
        <dbReference type="ChEBI" id="CHEBI:29105"/>
    </ligand>
</feature>
<keyword evidence="14" id="KW-0862">Zinc</keyword>
<dbReference type="Gene3D" id="3.30.160.70">
    <property type="entry name" value="Methylated DNA-protein cysteine methyltransferase domain"/>
    <property type="match status" value="1"/>
</dbReference>
<protein>
    <recommendedName>
        <fullName evidence="12">Methylated-DNA--protein-cysteine methyltransferase</fullName>
        <ecNumber evidence="12">2.1.1.63</ecNumber>
    </recommendedName>
    <alternativeName>
        <fullName evidence="12">6-O-methylguanine-DNA methyltransferase</fullName>
        <shortName evidence="12">MGMT</shortName>
    </alternativeName>
    <alternativeName>
        <fullName evidence="12">O-6-methylguanine-DNA-alkyltransferase</fullName>
    </alternativeName>
</protein>
<dbReference type="SUPFAM" id="SSF53155">
    <property type="entry name" value="Methylated DNA-protein cysteine methyltransferase domain"/>
    <property type="match status" value="1"/>
</dbReference>
<dbReference type="NCBIfam" id="TIGR00589">
    <property type="entry name" value="ogt"/>
    <property type="match status" value="1"/>
</dbReference>
<keyword evidence="6 12" id="KW-0227">DNA damage</keyword>
<dbReference type="OrthoDB" id="9783680at2"/>
<dbReference type="AlphaFoldDB" id="A0A398CXH3"/>
<feature type="active site" description="Nucleophile; methyl group acceptor" evidence="12">
    <location>
        <position position="318"/>
    </location>
</feature>
<dbReference type="CDD" id="cd06445">
    <property type="entry name" value="ATase"/>
    <property type="match status" value="1"/>
</dbReference>
<dbReference type="RefSeq" id="WP_119120561.1">
    <property type="nucleotide sequence ID" value="NZ_QXIU01000234.1"/>
</dbReference>
<dbReference type="Pfam" id="PF12833">
    <property type="entry name" value="HTH_18"/>
    <property type="match status" value="1"/>
</dbReference>
<keyword evidence="10 12" id="KW-0234">DNA repair</keyword>
<reference evidence="16 17" key="1">
    <citation type="submission" date="2018-09" db="EMBL/GenBank/DDBJ databases">
        <title>Discovery and Ecogenomic Context for Candidatus Cryosericales, a Global Caldiserica Order Active in Thawing Permafrost.</title>
        <authorList>
            <person name="Martinez M.A."/>
            <person name="Woodcroft B.J."/>
            <person name="Ignacio Espinoza J.C."/>
            <person name="Zayed A."/>
            <person name="Singleton C.M."/>
            <person name="Boyd J."/>
            <person name="Li Y.-F."/>
            <person name="Purvine S."/>
            <person name="Maughan H."/>
            <person name="Hodgkins S.B."/>
            <person name="Anderson D."/>
            <person name="Sederholm M."/>
            <person name="Temperton B."/>
            <person name="Saleska S.R."/>
            <person name="Tyson G.W."/>
            <person name="Rich V.I."/>
        </authorList>
    </citation>
    <scope>NUCLEOTIDE SEQUENCE [LARGE SCALE GENOMIC DNA]</scope>
    <source>
        <strain evidence="16 17">SMC5</strain>
    </source>
</reference>
<evidence type="ECO:0000256" key="8">
    <source>
        <dbReference type="ARBA" id="ARBA00023159"/>
    </source>
</evidence>
<evidence type="ECO:0000256" key="7">
    <source>
        <dbReference type="ARBA" id="ARBA00023015"/>
    </source>
</evidence>
<dbReference type="GO" id="GO:0003908">
    <property type="term" value="F:methylated-DNA-[protein]-cysteine S-methyltransferase activity"/>
    <property type="evidence" value="ECO:0007669"/>
    <property type="project" value="UniProtKB-UniRule"/>
</dbReference>
<keyword evidence="4 12" id="KW-0489">Methyltransferase</keyword>
<evidence type="ECO:0000256" key="2">
    <source>
        <dbReference type="ARBA" id="ARBA00008711"/>
    </source>
</evidence>
<evidence type="ECO:0000256" key="14">
    <source>
        <dbReference type="PIRSR" id="PIRSR000409-3"/>
    </source>
</evidence>
<dbReference type="PIRSF" id="PIRSF000409">
    <property type="entry name" value="Ada"/>
    <property type="match status" value="1"/>
</dbReference>
<dbReference type="SUPFAM" id="SSF46689">
    <property type="entry name" value="Homeodomain-like"/>
    <property type="match status" value="1"/>
</dbReference>
<dbReference type="Gene3D" id="1.10.10.60">
    <property type="entry name" value="Homeodomain-like"/>
    <property type="match status" value="1"/>
</dbReference>
<dbReference type="SMART" id="SM00342">
    <property type="entry name" value="HTH_ARAC"/>
    <property type="match status" value="1"/>
</dbReference>
<evidence type="ECO:0000256" key="6">
    <source>
        <dbReference type="ARBA" id="ARBA00022763"/>
    </source>
</evidence>
<dbReference type="GO" id="GO:0005737">
    <property type="term" value="C:cytoplasm"/>
    <property type="evidence" value="ECO:0007669"/>
    <property type="project" value="UniProtKB-SubCell"/>
</dbReference>
<evidence type="ECO:0000313" key="16">
    <source>
        <dbReference type="EMBL" id="RIE07472.1"/>
    </source>
</evidence>
<dbReference type="Gene3D" id="1.10.10.10">
    <property type="entry name" value="Winged helix-like DNA-binding domain superfamily/Winged helix DNA-binding domain"/>
    <property type="match status" value="1"/>
</dbReference>
<dbReference type="InterPro" id="IPR008332">
    <property type="entry name" value="MethylG_MeTrfase_N"/>
</dbReference>
<dbReference type="PANTHER" id="PTHR10815:SF5">
    <property type="entry name" value="METHYLATED-DNA--PROTEIN-CYSTEINE METHYLTRANSFERASE"/>
    <property type="match status" value="1"/>
</dbReference>
<dbReference type="GO" id="GO:0008270">
    <property type="term" value="F:zinc ion binding"/>
    <property type="evidence" value="ECO:0007669"/>
    <property type="project" value="InterPro"/>
</dbReference>
<dbReference type="InterPro" id="IPR009057">
    <property type="entry name" value="Homeodomain-like_sf"/>
</dbReference>
<feature type="binding site" evidence="14">
    <location>
        <position position="71"/>
    </location>
    <ligand>
        <name>Zn(2+)</name>
        <dbReference type="ChEBI" id="CHEBI:29105"/>
    </ligand>
</feature>
<keyword evidence="3 12" id="KW-0963">Cytoplasm</keyword>
<dbReference type="PROSITE" id="PS00374">
    <property type="entry name" value="MGMT"/>
    <property type="match status" value="1"/>
</dbReference>
<comment type="function">
    <text evidence="12">Involved in the cellular defense against the biological effects of O6-methylguanine (O6-MeG) and O4-methylthymine (O4-MeT) in DNA. Repairs the methylated nucleobase in DNA by stoichiometrically transferring the methyl group to a cysteine residue in the enzyme. This is a suicide reaction: the enzyme is irreversibly inactivated.</text>
</comment>
<feature type="binding site" evidence="14">
    <location>
        <position position="37"/>
    </location>
    <ligand>
        <name>Zn(2+)</name>
        <dbReference type="ChEBI" id="CHEBI:29105"/>
    </ligand>
</feature>
<keyword evidence="14" id="KW-0479">Metal-binding</keyword>
<evidence type="ECO:0000313" key="17">
    <source>
        <dbReference type="Proteomes" id="UP000266489"/>
    </source>
</evidence>
<dbReference type="GO" id="GO:0003700">
    <property type="term" value="F:DNA-binding transcription factor activity"/>
    <property type="evidence" value="ECO:0007669"/>
    <property type="project" value="InterPro"/>
</dbReference>
<dbReference type="Pfam" id="PF01035">
    <property type="entry name" value="DNA_binding_1"/>
    <property type="match status" value="1"/>
</dbReference>
<keyword evidence="8" id="KW-0010">Activator</keyword>
<dbReference type="InterPro" id="IPR004026">
    <property type="entry name" value="Ada_DNA_repair_Zn-bd"/>
</dbReference>
<proteinExistence type="inferred from homology"/>
<keyword evidence="7" id="KW-0805">Transcription regulation</keyword>
<dbReference type="InterPro" id="IPR036631">
    <property type="entry name" value="MGMT_N_sf"/>
</dbReference>
<dbReference type="SUPFAM" id="SSF46767">
    <property type="entry name" value="Methylated DNA-protein cysteine methyltransferase, C-terminal domain"/>
    <property type="match status" value="1"/>
</dbReference>
<dbReference type="Pfam" id="PF02870">
    <property type="entry name" value="Methyltransf_1N"/>
    <property type="match status" value="1"/>
</dbReference>
<evidence type="ECO:0000256" key="5">
    <source>
        <dbReference type="ARBA" id="ARBA00022679"/>
    </source>
</evidence>
<comment type="similarity">
    <text evidence="2 12">Belongs to the MGMT family.</text>
</comment>
<dbReference type="PROSITE" id="PS01124">
    <property type="entry name" value="HTH_ARAC_FAMILY_2"/>
    <property type="match status" value="1"/>
</dbReference>
<dbReference type="GO" id="GO:0006307">
    <property type="term" value="P:DNA alkylation repair"/>
    <property type="evidence" value="ECO:0007669"/>
    <property type="project" value="UniProtKB-UniRule"/>
</dbReference>
<dbReference type="HAMAP" id="MF_00772">
    <property type="entry name" value="OGT"/>
    <property type="match status" value="1"/>
</dbReference>
<dbReference type="GO" id="GO:0043565">
    <property type="term" value="F:sequence-specific DNA binding"/>
    <property type="evidence" value="ECO:0007669"/>
    <property type="project" value="InterPro"/>
</dbReference>
<dbReference type="EC" id="2.1.1.63" evidence="12"/>
<comment type="catalytic activity">
    <reaction evidence="11 12">
        <text>a 6-O-methyl-2'-deoxyguanosine in DNA + L-cysteinyl-[protein] = S-methyl-L-cysteinyl-[protein] + a 2'-deoxyguanosine in DNA</text>
        <dbReference type="Rhea" id="RHEA:24000"/>
        <dbReference type="Rhea" id="RHEA-COMP:10131"/>
        <dbReference type="Rhea" id="RHEA-COMP:10132"/>
        <dbReference type="Rhea" id="RHEA-COMP:11367"/>
        <dbReference type="Rhea" id="RHEA-COMP:11368"/>
        <dbReference type="ChEBI" id="CHEBI:29950"/>
        <dbReference type="ChEBI" id="CHEBI:82612"/>
        <dbReference type="ChEBI" id="CHEBI:85445"/>
        <dbReference type="ChEBI" id="CHEBI:85448"/>
        <dbReference type="EC" id="2.1.1.63"/>
    </reaction>
</comment>
<evidence type="ECO:0000256" key="13">
    <source>
        <dbReference type="PIRSR" id="PIRSR000409-1"/>
    </source>
</evidence>
<evidence type="ECO:0000256" key="3">
    <source>
        <dbReference type="ARBA" id="ARBA00022490"/>
    </source>
</evidence>
<evidence type="ECO:0000256" key="11">
    <source>
        <dbReference type="ARBA" id="ARBA00049348"/>
    </source>
</evidence>
<evidence type="ECO:0000256" key="10">
    <source>
        <dbReference type="ARBA" id="ARBA00023204"/>
    </source>
</evidence>
<dbReference type="InterPro" id="IPR036388">
    <property type="entry name" value="WH-like_DNA-bd_sf"/>
</dbReference>
<keyword evidence="9" id="KW-0804">Transcription</keyword>
<dbReference type="InterPro" id="IPR018060">
    <property type="entry name" value="HTH_AraC"/>
</dbReference>
<dbReference type="EMBL" id="QXIU01000234">
    <property type="protein sequence ID" value="RIE07472.1"/>
    <property type="molecule type" value="Genomic_DNA"/>
</dbReference>
<sequence>MNHSLPNSEILYSALVNRDSNFEGIFVVGVKTTGIFCRPTCTARKPKRANVEFFASAHDALLAGYRPCKVCTPLEYKGAAPDWLKPLLAEINDNPLIRLRDSDLRARGLDPSRVSYWFKRHHEMTFQAYLRALRIGQAFGRIKHGESVTGTALESGYESLSGFADSFKRTAGFSPNKSQESQLIVTTRILTPLGPMLAGATDDGICLLEFVDRRMLETQLKRLSKLLNAECAPGFCKHFDRLSSQLEEYFSGKRREFDVPLVLPGTPFQQRVWTALQTIPYGSTRSYKEQAETIGLPNAVRAVARANGDNRIAIIIPCHRVIGADGNLTGYGGGLWRKRYLLNLESSHGPR</sequence>
<feature type="binding site" evidence="14">
    <location>
        <position position="68"/>
    </location>
    <ligand>
        <name>Zn(2+)</name>
        <dbReference type="ChEBI" id="CHEBI:29105"/>
    </ligand>
</feature>
<gene>
    <name evidence="16" type="ORF">SMC5_09665</name>
</gene>
<dbReference type="Proteomes" id="UP000266489">
    <property type="component" value="Unassembled WGS sequence"/>
</dbReference>
<evidence type="ECO:0000256" key="1">
    <source>
        <dbReference type="ARBA" id="ARBA00001286"/>
    </source>
</evidence>
<evidence type="ECO:0000256" key="12">
    <source>
        <dbReference type="HAMAP-Rule" id="MF_00772"/>
    </source>
</evidence>
<dbReference type="Gene3D" id="3.40.10.10">
    <property type="entry name" value="DNA Methylphosphotriester Repair Domain"/>
    <property type="match status" value="1"/>
</dbReference>
<name>A0A398CXH3_9BACT</name>
<dbReference type="FunFam" id="1.10.10.10:FF:000214">
    <property type="entry name" value="Methylated-DNA--protein-cysteine methyltransferase"/>
    <property type="match status" value="1"/>
</dbReference>
<dbReference type="InterPro" id="IPR036217">
    <property type="entry name" value="MethylDNA_cys_MeTrfase_DNAb"/>
</dbReference>
<comment type="caution">
    <text evidence="16">The sequence shown here is derived from an EMBL/GenBank/DDBJ whole genome shotgun (WGS) entry which is preliminary data.</text>
</comment>
<dbReference type="InterPro" id="IPR023546">
    <property type="entry name" value="MGMT"/>
</dbReference>
<comment type="subcellular location">
    <subcellularLocation>
        <location evidence="12">Cytoplasm</location>
    </subcellularLocation>
</comment>
<organism evidence="16 17">
    <name type="scientific">Candidatus Cryosericum odellii</name>
    <dbReference type="NCBI Taxonomy" id="2290917"/>
    <lineage>
        <taxon>Bacteria</taxon>
        <taxon>Pseudomonadati</taxon>
        <taxon>Caldisericota/Cryosericota group</taxon>
        <taxon>Candidatus Cryosericota</taxon>
        <taxon>Candidatus Cryosericia</taxon>
        <taxon>Candidatus Cryosericales</taxon>
        <taxon>Candidatus Cryosericaceae</taxon>
        <taxon>Candidatus Cryosericum</taxon>
    </lineage>
</organism>
<comment type="catalytic activity">
    <reaction evidence="1 12">
        <text>a 4-O-methyl-thymidine in DNA + L-cysteinyl-[protein] = a thymidine in DNA + S-methyl-L-cysteinyl-[protein]</text>
        <dbReference type="Rhea" id="RHEA:53428"/>
        <dbReference type="Rhea" id="RHEA-COMP:10131"/>
        <dbReference type="Rhea" id="RHEA-COMP:10132"/>
        <dbReference type="Rhea" id="RHEA-COMP:13555"/>
        <dbReference type="Rhea" id="RHEA-COMP:13556"/>
        <dbReference type="ChEBI" id="CHEBI:29950"/>
        <dbReference type="ChEBI" id="CHEBI:82612"/>
        <dbReference type="ChEBI" id="CHEBI:137386"/>
        <dbReference type="ChEBI" id="CHEBI:137387"/>
        <dbReference type="EC" id="2.1.1.63"/>
    </reaction>
</comment>
<evidence type="ECO:0000259" key="15">
    <source>
        <dbReference type="PROSITE" id="PS01124"/>
    </source>
</evidence>
<dbReference type="InterPro" id="IPR035451">
    <property type="entry name" value="Ada-like_dom_sf"/>
</dbReference>
<dbReference type="GO" id="GO:0032259">
    <property type="term" value="P:methylation"/>
    <property type="evidence" value="ECO:0007669"/>
    <property type="project" value="UniProtKB-KW"/>
</dbReference>
<evidence type="ECO:0000256" key="4">
    <source>
        <dbReference type="ARBA" id="ARBA00022603"/>
    </source>
</evidence>